<dbReference type="RefSeq" id="WP_090246314.1">
    <property type="nucleotide sequence ID" value="NZ_FNOU01000019.1"/>
</dbReference>
<keyword evidence="9" id="KW-1185">Reference proteome</keyword>
<evidence type="ECO:0000256" key="2">
    <source>
        <dbReference type="ARBA" id="ARBA00022448"/>
    </source>
</evidence>
<evidence type="ECO:0000256" key="4">
    <source>
        <dbReference type="ARBA" id="ARBA00022989"/>
    </source>
</evidence>
<dbReference type="PROSITE" id="PS50267">
    <property type="entry name" value="NA_NEUROTRAN_SYMP_3"/>
    <property type="match status" value="1"/>
</dbReference>
<dbReference type="PANTHER" id="PTHR42948:SF1">
    <property type="entry name" value="TRANSPORTER"/>
    <property type="match status" value="1"/>
</dbReference>
<dbReference type="CDD" id="cd10336">
    <property type="entry name" value="SLC6sbd_Tyt1-Like"/>
    <property type="match status" value="1"/>
</dbReference>
<feature type="transmembrane region" description="Helical" evidence="7">
    <location>
        <begin position="85"/>
        <end position="109"/>
    </location>
</feature>
<keyword evidence="4 7" id="KW-1133">Transmembrane helix</keyword>
<evidence type="ECO:0000313" key="8">
    <source>
        <dbReference type="EMBL" id="SDY18838.1"/>
    </source>
</evidence>
<dbReference type="Proteomes" id="UP000199652">
    <property type="component" value="Unassembled WGS sequence"/>
</dbReference>
<feature type="transmembrane region" description="Helical" evidence="7">
    <location>
        <begin position="12"/>
        <end position="31"/>
    </location>
</feature>
<feature type="transmembrane region" description="Helical" evidence="7">
    <location>
        <begin position="421"/>
        <end position="442"/>
    </location>
</feature>
<dbReference type="GO" id="GO:0016020">
    <property type="term" value="C:membrane"/>
    <property type="evidence" value="ECO:0007669"/>
    <property type="project" value="UniProtKB-SubCell"/>
</dbReference>
<feature type="transmembrane region" description="Helical" evidence="7">
    <location>
        <begin position="304"/>
        <end position="329"/>
    </location>
</feature>
<dbReference type="NCBIfam" id="NF037979">
    <property type="entry name" value="Na_transp"/>
    <property type="match status" value="1"/>
</dbReference>
<feature type="transmembrane region" description="Helical" evidence="7">
    <location>
        <begin position="205"/>
        <end position="229"/>
    </location>
</feature>
<feature type="transmembrane region" description="Helical" evidence="7">
    <location>
        <begin position="168"/>
        <end position="185"/>
    </location>
</feature>
<reference evidence="9" key="1">
    <citation type="submission" date="2016-10" db="EMBL/GenBank/DDBJ databases">
        <authorList>
            <person name="Varghese N."/>
            <person name="Submissions S."/>
        </authorList>
    </citation>
    <scope>NUCLEOTIDE SEQUENCE [LARGE SCALE GENOMIC DNA]</scope>
    <source>
        <strain evidence="9">VPI 5359</strain>
    </source>
</reference>
<dbReference type="PANTHER" id="PTHR42948">
    <property type="entry name" value="TRANSPORTER"/>
    <property type="match status" value="1"/>
</dbReference>
<proteinExistence type="inferred from homology"/>
<evidence type="ECO:0000256" key="7">
    <source>
        <dbReference type="SAM" id="Phobius"/>
    </source>
</evidence>
<dbReference type="STRING" id="1528.SAMN04488579_11932"/>
<feature type="transmembrane region" description="Helical" evidence="7">
    <location>
        <begin position="43"/>
        <end position="64"/>
    </location>
</feature>
<dbReference type="GO" id="GO:0015293">
    <property type="term" value="F:symporter activity"/>
    <property type="evidence" value="ECO:0007669"/>
    <property type="project" value="UniProtKB-KW"/>
</dbReference>
<keyword evidence="3 6" id="KW-0812">Transmembrane</keyword>
<dbReference type="EMBL" id="FNOU01000019">
    <property type="protein sequence ID" value="SDY18838.1"/>
    <property type="molecule type" value="Genomic_DNA"/>
</dbReference>
<keyword evidence="2 6" id="KW-0813">Transport</keyword>
<feature type="transmembrane region" description="Helical" evidence="7">
    <location>
        <begin position="250"/>
        <end position="270"/>
    </location>
</feature>
<dbReference type="InterPro" id="IPR047218">
    <property type="entry name" value="YocR/YhdH-like"/>
</dbReference>
<dbReference type="Pfam" id="PF00209">
    <property type="entry name" value="SNF"/>
    <property type="match status" value="2"/>
</dbReference>
<comment type="subcellular location">
    <subcellularLocation>
        <location evidence="1">Membrane</location>
        <topology evidence="1">Multi-pass membrane protein</topology>
    </subcellularLocation>
</comment>
<evidence type="ECO:0000313" key="9">
    <source>
        <dbReference type="Proteomes" id="UP000199652"/>
    </source>
</evidence>
<protein>
    <recommendedName>
        <fullName evidence="6">Transporter</fullName>
    </recommendedName>
</protein>
<keyword evidence="6" id="KW-0769">Symport</keyword>
<dbReference type="OrthoDB" id="9762833at2"/>
<dbReference type="PRINTS" id="PR00176">
    <property type="entry name" value="NANEUSMPORT"/>
</dbReference>
<dbReference type="InterPro" id="IPR037272">
    <property type="entry name" value="SNS_sf"/>
</dbReference>
<evidence type="ECO:0000256" key="5">
    <source>
        <dbReference type="ARBA" id="ARBA00023136"/>
    </source>
</evidence>
<dbReference type="SUPFAM" id="SSF161070">
    <property type="entry name" value="SNF-like"/>
    <property type="match status" value="1"/>
</dbReference>
<feature type="transmembrane region" description="Helical" evidence="7">
    <location>
        <begin position="341"/>
        <end position="362"/>
    </location>
</feature>
<dbReference type="AlphaFoldDB" id="A0A1H3HVK3"/>
<evidence type="ECO:0000256" key="1">
    <source>
        <dbReference type="ARBA" id="ARBA00004141"/>
    </source>
</evidence>
<evidence type="ECO:0000256" key="6">
    <source>
        <dbReference type="RuleBase" id="RU003732"/>
    </source>
</evidence>
<accession>A0A1H3HVK3</accession>
<feature type="transmembrane region" description="Helical" evidence="7">
    <location>
        <begin position="129"/>
        <end position="156"/>
    </location>
</feature>
<evidence type="ECO:0000256" key="3">
    <source>
        <dbReference type="ARBA" id="ARBA00022692"/>
    </source>
</evidence>
<gene>
    <name evidence="8" type="ORF">SAMN04488579_11932</name>
</gene>
<feature type="transmembrane region" description="Helical" evidence="7">
    <location>
        <begin position="382"/>
        <end position="400"/>
    </location>
</feature>
<sequence>MEKRSSFSSKLGFIMAAAGSSVGLGNIWRFPYLAAKYGGGIFLLFYILFVVTLGFTIMAAELAIGRHTRLSPSKAYGALKPGWNIIGIIGMLVAFLIFPYYSVIGGWVIKYTADFVMGAGPLTAADDYFSSYIAQPIMPILLQILFVVITAVIVVRGVKEGIEKTSKILMPILIVLSVIIAVYSVCQPGAWEGVKYYLCPNMQNFSFQGVLGAMGQMFYSLSLAMGIMITYGSYMKKDDPMESAVKQVELFDFGIAFLAGFMVIPAVFAFSGGNPDALNKGAGLMFVTLPKVFESMGMGSLMGALFFVLVLFAALTSSISLLEAVVASVRDGFGWSRNKAVLIVSGMAIVLGIPSSLSFGLWSNVTLLGMGFFDFFDFITNSVLMPVGAILTCIFVGHLIDTKVIVDEIDGGSGFKRKKMFVVMIKYIAPICIVAILISSILEGMGIIVY</sequence>
<organism evidence="8 9">
    <name type="scientific">Eubacterium barkeri</name>
    <name type="common">Clostridium barkeri</name>
    <dbReference type="NCBI Taxonomy" id="1528"/>
    <lineage>
        <taxon>Bacteria</taxon>
        <taxon>Bacillati</taxon>
        <taxon>Bacillota</taxon>
        <taxon>Clostridia</taxon>
        <taxon>Eubacteriales</taxon>
        <taxon>Eubacteriaceae</taxon>
        <taxon>Eubacterium</taxon>
    </lineage>
</organism>
<dbReference type="PROSITE" id="PS00610">
    <property type="entry name" value="NA_NEUROTRAN_SYMP_1"/>
    <property type="match status" value="1"/>
</dbReference>
<comment type="similarity">
    <text evidence="6">Belongs to the sodium:neurotransmitter symporter (SNF) (TC 2.A.22) family.</text>
</comment>
<dbReference type="InterPro" id="IPR000175">
    <property type="entry name" value="Na/ntran_symport"/>
</dbReference>
<keyword evidence="5 7" id="KW-0472">Membrane</keyword>
<name>A0A1H3HVK3_EUBBA</name>